<feature type="chain" id="PRO_5012848126" description="Intradiol ring-cleavage dioxygenases domain-containing protein" evidence="2">
    <location>
        <begin position="17"/>
        <end position="351"/>
    </location>
</feature>
<dbReference type="PANTHER" id="PTHR34315:SF1">
    <property type="entry name" value="INTRADIOL RING-CLEAVAGE DIOXYGENASES DOMAIN-CONTAINING PROTEIN-RELATED"/>
    <property type="match status" value="1"/>
</dbReference>
<dbReference type="PROSITE" id="PS00018">
    <property type="entry name" value="EF_HAND_1"/>
    <property type="match status" value="1"/>
</dbReference>
<dbReference type="AlphaFoldDB" id="A0A1Y5I502"/>
<evidence type="ECO:0000256" key="2">
    <source>
        <dbReference type="SAM" id="SignalP"/>
    </source>
</evidence>
<organism evidence="4">
    <name type="scientific">Ostreococcus tauri</name>
    <name type="common">Marine green alga</name>
    <dbReference type="NCBI Taxonomy" id="70448"/>
    <lineage>
        <taxon>Eukaryota</taxon>
        <taxon>Viridiplantae</taxon>
        <taxon>Chlorophyta</taxon>
        <taxon>Mamiellophyceae</taxon>
        <taxon>Mamiellales</taxon>
        <taxon>Bathycoccaceae</taxon>
        <taxon>Ostreococcus</taxon>
    </lineage>
</organism>
<dbReference type="Gene3D" id="2.60.130.10">
    <property type="entry name" value="Aromatic compound dioxygenase"/>
    <property type="match status" value="1"/>
</dbReference>
<dbReference type="InterPro" id="IPR015889">
    <property type="entry name" value="Intradiol_dOase_core"/>
</dbReference>
<evidence type="ECO:0000256" key="1">
    <source>
        <dbReference type="SAM" id="MobiDB-lite"/>
    </source>
</evidence>
<protein>
    <recommendedName>
        <fullName evidence="3">Intradiol ring-cleavage dioxygenases domain-containing protein</fullName>
    </recommendedName>
</protein>
<feature type="signal peptide" evidence="2">
    <location>
        <begin position="1"/>
        <end position="16"/>
    </location>
</feature>
<dbReference type="GO" id="GO:0016702">
    <property type="term" value="F:oxidoreductase activity, acting on single donors with incorporation of molecular oxygen, incorporation of two atoms of oxygen"/>
    <property type="evidence" value="ECO:0007669"/>
    <property type="project" value="InterPro"/>
</dbReference>
<gene>
    <name evidence="4" type="ORF">BE221DRAFT_148552</name>
</gene>
<reference evidence="4" key="1">
    <citation type="submission" date="2017-04" db="EMBL/GenBank/DDBJ databases">
        <title>Population genomics of picophytoplankton unveils novel chromosome hypervariability.</title>
        <authorList>
            <consortium name="DOE Joint Genome Institute"/>
            <person name="Blanc-Mathieu R."/>
            <person name="Krasovec M."/>
            <person name="Hebrard M."/>
            <person name="Yau S."/>
            <person name="Desgranges E."/>
            <person name="Martin J."/>
            <person name="Schackwitz W."/>
            <person name="Kuo A."/>
            <person name="Salin G."/>
            <person name="Donnadieu C."/>
            <person name="Desdevises Y."/>
            <person name="Sanchez-Ferandin S."/>
            <person name="Moreau H."/>
            <person name="Rivals E."/>
            <person name="Grigoriev I.V."/>
            <person name="Grimsley N."/>
            <person name="Eyre-Walker A."/>
            <person name="Piganeau G."/>
        </authorList>
    </citation>
    <scope>NUCLEOTIDE SEQUENCE [LARGE SCALE GENOMIC DNA]</scope>
    <source>
        <strain evidence="4">RCC 1115</strain>
    </source>
</reference>
<dbReference type="Proteomes" id="UP000195557">
    <property type="component" value="Unassembled WGS sequence"/>
</dbReference>
<sequence length="351" mass="38095">MKVTVLMIAGLSLVVACTSSPRKGPGASGRDGGDLARPTRSQGLSAPPVALLFVSMDSNHDHFVSREEVDNGIDLEWRALAGPDRVHQSAVQMSNWAAETLGDLNALPSPIAFDSNLDGTITASEFRIRLIDIFVFPPAANKPEAYPKEPVFQPGPSLASLWASAGLIRTDITRGFNGLSGAADGAPLDLHLRLQSLSTDQQPLSRYAVYVWHADAAGEYSVFNRPDTNYLRGIGITDQRGRVNFRTVYPGTYRGRPPHIHFEVYRSLDTLGLGVAPLIRSSILFPEMVSRSVYTRNPAYADSLDKYAALRFQLPVLNPTGDKRAVQLASTSASSNSTLRASLDIFINAEE</sequence>
<feature type="domain" description="Intradiol ring-cleavage dioxygenases" evidence="3">
    <location>
        <begin position="195"/>
        <end position="257"/>
    </location>
</feature>
<dbReference type="EMBL" id="KZ155812">
    <property type="protein sequence ID" value="OUS44596.1"/>
    <property type="molecule type" value="Genomic_DNA"/>
</dbReference>
<dbReference type="PROSITE" id="PS51257">
    <property type="entry name" value="PROKAR_LIPOPROTEIN"/>
    <property type="match status" value="1"/>
</dbReference>
<accession>A0A1Y5I502</accession>
<dbReference type="InterPro" id="IPR000627">
    <property type="entry name" value="Intradiol_dOase_C"/>
</dbReference>
<keyword evidence="2" id="KW-0732">Signal</keyword>
<evidence type="ECO:0000259" key="3">
    <source>
        <dbReference type="Pfam" id="PF00775"/>
    </source>
</evidence>
<name>A0A1Y5I502_OSTTA</name>
<proteinExistence type="predicted"/>
<dbReference type="PANTHER" id="PTHR34315">
    <property type="match status" value="1"/>
</dbReference>
<dbReference type="Pfam" id="PF00775">
    <property type="entry name" value="Dioxygenase_C"/>
    <property type="match status" value="1"/>
</dbReference>
<feature type="region of interest" description="Disordered" evidence="1">
    <location>
        <begin position="19"/>
        <end position="43"/>
    </location>
</feature>
<dbReference type="SUPFAM" id="SSF49482">
    <property type="entry name" value="Aromatic compound dioxygenase"/>
    <property type="match status" value="1"/>
</dbReference>
<dbReference type="GO" id="GO:0008199">
    <property type="term" value="F:ferric iron binding"/>
    <property type="evidence" value="ECO:0007669"/>
    <property type="project" value="InterPro"/>
</dbReference>
<dbReference type="InterPro" id="IPR018247">
    <property type="entry name" value="EF_Hand_1_Ca_BS"/>
</dbReference>
<evidence type="ECO:0000313" key="4">
    <source>
        <dbReference type="EMBL" id="OUS44596.1"/>
    </source>
</evidence>